<evidence type="ECO:0000313" key="5">
    <source>
        <dbReference type="Proteomes" id="UP000614424"/>
    </source>
</evidence>
<accession>A0A8J6TBH7</accession>
<dbReference type="SUPFAM" id="SSF52540">
    <property type="entry name" value="P-loop containing nucleoside triphosphate hydrolases"/>
    <property type="match status" value="1"/>
</dbReference>
<dbReference type="EMBL" id="JACNJZ010000057">
    <property type="protein sequence ID" value="MBC8316836.1"/>
    <property type="molecule type" value="Genomic_DNA"/>
</dbReference>
<feature type="region of interest" description="Disordered" evidence="3">
    <location>
        <begin position="1"/>
        <end position="61"/>
    </location>
</feature>
<dbReference type="NCBIfam" id="TIGR01007">
    <property type="entry name" value="eps_fam"/>
    <property type="match status" value="1"/>
</dbReference>
<keyword evidence="4" id="KW-0808">Transferase</keyword>
<dbReference type="Gene3D" id="3.40.50.300">
    <property type="entry name" value="P-loop containing nucleotide triphosphate hydrolases"/>
    <property type="match status" value="1"/>
</dbReference>
<proteinExistence type="predicted"/>
<dbReference type="InterPro" id="IPR033756">
    <property type="entry name" value="YlxH/NBP35"/>
</dbReference>
<evidence type="ECO:0000256" key="3">
    <source>
        <dbReference type="SAM" id="MobiDB-lite"/>
    </source>
</evidence>
<feature type="compositionally biased region" description="Basic and acidic residues" evidence="3">
    <location>
        <begin position="12"/>
        <end position="39"/>
    </location>
</feature>
<evidence type="ECO:0000313" key="4">
    <source>
        <dbReference type="EMBL" id="MBC8316836.1"/>
    </source>
</evidence>
<dbReference type="GO" id="GO:0005886">
    <property type="term" value="C:plasma membrane"/>
    <property type="evidence" value="ECO:0007669"/>
    <property type="project" value="TreeGrafter"/>
</dbReference>
<dbReference type="GO" id="GO:0005524">
    <property type="term" value="F:ATP binding"/>
    <property type="evidence" value="ECO:0007669"/>
    <property type="project" value="UniProtKB-KW"/>
</dbReference>
<gene>
    <name evidence="4" type="ORF">H8E41_02955</name>
</gene>
<dbReference type="Proteomes" id="UP000614424">
    <property type="component" value="Unassembled WGS sequence"/>
</dbReference>
<dbReference type="InterPro" id="IPR050445">
    <property type="entry name" value="Bact_polysacc_biosynth/exp"/>
</dbReference>
<dbReference type="InterPro" id="IPR027417">
    <property type="entry name" value="P-loop_NTPase"/>
</dbReference>
<dbReference type="InterPro" id="IPR005702">
    <property type="entry name" value="Wzc-like_C"/>
</dbReference>
<dbReference type="AlphaFoldDB" id="A0A8J6TBH7"/>
<name>A0A8J6TBH7_9BACT</name>
<reference evidence="4 5" key="1">
    <citation type="submission" date="2020-08" db="EMBL/GenBank/DDBJ databases">
        <title>Bridging the membrane lipid divide: bacteria of the FCB group superphylum have the potential to synthesize archaeal ether lipids.</title>
        <authorList>
            <person name="Villanueva L."/>
            <person name="Von Meijenfeldt F.A.B."/>
            <person name="Westbye A.B."/>
            <person name="Yadav S."/>
            <person name="Hopmans E.C."/>
            <person name="Dutilh B.E."/>
            <person name="Sinninghe Damste J.S."/>
        </authorList>
    </citation>
    <scope>NUCLEOTIDE SEQUENCE [LARGE SCALE GENOMIC DNA]</scope>
    <source>
        <strain evidence="4">NIOZ-UU47</strain>
    </source>
</reference>
<evidence type="ECO:0000256" key="1">
    <source>
        <dbReference type="ARBA" id="ARBA00022741"/>
    </source>
</evidence>
<dbReference type="EC" id="2.7.10.2" evidence="4"/>
<dbReference type="CDD" id="cd05387">
    <property type="entry name" value="BY-kinase"/>
    <property type="match status" value="1"/>
</dbReference>
<dbReference type="PANTHER" id="PTHR32309:SF13">
    <property type="entry name" value="FERRIC ENTEROBACTIN TRANSPORT PROTEIN FEPE"/>
    <property type="match status" value="1"/>
</dbReference>
<dbReference type="GO" id="GO:0004715">
    <property type="term" value="F:non-membrane spanning protein tyrosine kinase activity"/>
    <property type="evidence" value="ECO:0007669"/>
    <property type="project" value="UniProtKB-EC"/>
</dbReference>
<protein>
    <submittedName>
        <fullName evidence="4">Polysaccharide biosynthesis tyrosine autokinase</fullName>
        <ecNumber evidence="4">2.7.10.2</ecNumber>
    </submittedName>
</protein>
<dbReference type="PANTHER" id="PTHR32309">
    <property type="entry name" value="TYROSINE-PROTEIN KINASE"/>
    <property type="match status" value="1"/>
</dbReference>
<dbReference type="Pfam" id="PF10609">
    <property type="entry name" value="ParA"/>
    <property type="match status" value="1"/>
</dbReference>
<comment type="caution">
    <text evidence="4">The sequence shown here is derived from an EMBL/GenBank/DDBJ whole genome shotgun (WGS) entry which is preliminary data.</text>
</comment>
<sequence length="309" mass="34323">MGKISKALSKSGVEKASKNMPVDQREKKQSSHRQVEQSDRVQQGKKTSILPEVKLSVSGGQEQKRPSFFKEEIKISKERWDERVRLATEDYPAISESFRRLRTKILHPVHKESIQSILVTSATLEEGKSFVSANLGVILAQSMEKHAILVDCDLRRPSLAGLFGLSGRQGLVDHLRDGASLSGLIQKTGIERLSIIPAGQAPKNPSELLVSDKMTKMVDELVSRYQDRMVILDSPPGQAASETAVLAQHVDKVVVVVKWGGVGREQVKKFIDAIGRDKILGVVFNAFEMTMLDAKLQGEGYYKYYSEGY</sequence>
<organism evidence="4 5">
    <name type="scientific">Candidatus Desulfobia pelagia</name>
    <dbReference type="NCBI Taxonomy" id="2841692"/>
    <lineage>
        <taxon>Bacteria</taxon>
        <taxon>Pseudomonadati</taxon>
        <taxon>Thermodesulfobacteriota</taxon>
        <taxon>Desulfobulbia</taxon>
        <taxon>Desulfobulbales</taxon>
        <taxon>Desulfobulbaceae</taxon>
        <taxon>Candidatus Desulfobia</taxon>
    </lineage>
</organism>
<keyword evidence="1" id="KW-0547">Nucleotide-binding</keyword>
<keyword evidence="2" id="KW-0067">ATP-binding</keyword>
<evidence type="ECO:0000256" key="2">
    <source>
        <dbReference type="ARBA" id="ARBA00022840"/>
    </source>
</evidence>